<name>A0AAV8ZLE6_9CUCU</name>
<evidence type="ECO:0000313" key="8">
    <source>
        <dbReference type="EMBL" id="KAJ8965170.1"/>
    </source>
</evidence>
<dbReference type="InterPro" id="IPR005016">
    <property type="entry name" value="TDE1/TMS"/>
</dbReference>
<evidence type="ECO:0000256" key="3">
    <source>
        <dbReference type="ARBA" id="ARBA00022692"/>
    </source>
</evidence>
<feature type="transmembrane region" description="Helical" evidence="6">
    <location>
        <begin position="39"/>
        <end position="57"/>
    </location>
</feature>
<reference evidence="8" key="1">
    <citation type="journal article" date="2023" name="Insect Mol. Biol.">
        <title>Genome sequencing provides insights into the evolution of gene families encoding plant cell wall-degrading enzymes in longhorned beetles.</title>
        <authorList>
            <person name="Shin N.R."/>
            <person name="Okamura Y."/>
            <person name="Kirsch R."/>
            <person name="Pauchet Y."/>
        </authorList>
    </citation>
    <scope>NUCLEOTIDE SEQUENCE</scope>
    <source>
        <strain evidence="8">RBIC_L_NR</strain>
    </source>
</reference>
<keyword evidence="7" id="KW-0732">Signal</keyword>
<accession>A0AAV8ZLE6</accession>
<sequence>MGAVLGLCSAAQLACCCGSTACSLCCSACPSCRNSTSSRIMYALMLLLGTIAACITLSPGLENVLKKVPFCSNGTGSYLPNSVVFDCDKAVGYLAVYRICFILTCFFALMALIMIGVKSSRDPRSGIQNGSGAPISDPIPEFWGIKYLLVIGGIIGAFFIPEGTFGITWMYFGMIGGFGFIIIQLILIVDFAHSWAKAWVGNYEETESKGWYFALIGITLLNYALSITGVVLLYVFFTKAS</sequence>
<comment type="subcellular location">
    <subcellularLocation>
        <location evidence="1">Membrane</location>
        <topology evidence="1">Multi-pass membrane protein</topology>
    </subcellularLocation>
</comment>
<proteinExistence type="inferred from homology"/>
<evidence type="ECO:0000256" key="7">
    <source>
        <dbReference type="SAM" id="SignalP"/>
    </source>
</evidence>
<gene>
    <name evidence="8" type="ORF">NQ314_004313</name>
</gene>
<feature type="transmembrane region" description="Helical" evidence="6">
    <location>
        <begin position="211"/>
        <end position="237"/>
    </location>
</feature>
<feature type="chain" id="PRO_5043384332" evidence="7">
    <location>
        <begin position="19"/>
        <end position="241"/>
    </location>
</feature>
<organism evidence="8 9">
    <name type="scientific">Rhamnusium bicolor</name>
    <dbReference type="NCBI Taxonomy" id="1586634"/>
    <lineage>
        <taxon>Eukaryota</taxon>
        <taxon>Metazoa</taxon>
        <taxon>Ecdysozoa</taxon>
        <taxon>Arthropoda</taxon>
        <taxon>Hexapoda</taxon>
        <taxon>Insecta</taxon>
        <taxon>Pterygota</taxon>
        <taxon>Neoptera</taxon>
        <taxon>Endopterygota</taxon>
        <taxon>Coleoptera</taxon>
        <taxon>Polyphaga</taxon>
        <taxon>Cucujiformia</taxon>
        <taxon>Chrysomeloidea</taxon>
        <taxon>Cerambycidae</taxon>
        <taxon>Lepturinae</taxon>
        <taxon>Rhagiini</taxon>
        <taxon>Rhamnusium</taxon>
    </lineage>
</organism>
<comment type="similarity">
    <text evidence="2">Belongs to the TDE1 family.</text>
</comment>
<feature type="transmembrane region" description="Helical" evidence="6">
    <location>
        <begin position="95"/>
        <end position="117"/>
    </location>
</feature>
<dbReference type="GO" id="GO:0016020">
    <property type="term" value="C:membrane"/>
    <property type="evidence" value="ECO:0007669"/>
    <property type="project" value="UniProtKB-SubCell"/>
</dbReference>
<evidence type="ECO:0000256" key="2">
    <source>
        <dbReference type="ARBA" id="ARBA00006665"/>
    </source>
</evidence>
<protein>
    <submittedName>
        <fullName evidence="8">Uncharacterized protein</fullName>
    </submittedName>
</protein>
<keyword evidence="3 6" id="KW-0812">Transmembrane</keyword>
<comment type="caution">
    <text evidence="8">The sequence shown here is derived from an EMBL/GenBank/DDBJ whole genome shotgun (WGS) entry which is preliminary data.</text>
</comment>
<evidence type="ECO:0000256" key="1">
    <source>
        <dbReference type="ARBA" id="ARBA00004141"/>
    </source>
</evidence>
<dbReference type="AlphaFoldDB" id="A0AAV8ZLE6"/>
<dbReference type="PANTHER" id="PTHR10383:SF9">
    <property type="entry name" value="SERINE INCORPORATOR, ISOFORM F"/>
    <property type="match status" value="1"/>
</dbReference>
<evidence type="ECO:0000313" key="9">
    <source>
        <dbReference type="Proteomes" id="UP001162156"/>
    </source>
</evidence>
<feature type="transmembrane region" description="Helical" evidence="6">
    <location>
        <begin position="169"/>
        <end position="191"/>
    </location>
</feature>
<dbReference type="Pfam" id="PF03348">
    <property type="entry name" value="Serinc"/>
    <property type="match status" value="1"/>
</dbReference>
<dbReference type="PANTHER" id="PTHR10383">
    <property type="entry name" value="SERINE INCORPORATOR"/>
    <property type="match status" value="1"/>
</dbReference>
<evidence type="ECO:0000256" key="5">
    <source>
        <dbReference type="ARBA" id="ARBA00023136"/>
    </source>
</evidence>
<keyword evidence="9" id="KW-1185">Reference proteome</keyword>
<keyword evidence="4 6" id="KW-1133">Transmembrane helix</keyword>
<dbReference type="Proteomes" id="UP001162156">
    <property type="component" value="Unassembled WGS sequence"/>
</dbReference>
<evidence type="ECO:0000256" key="4">
    <source>
        <dbReference type="ARBA" id="ARBA00022989"/>
    </source>
</evidence>
<keyword evidence="5 6" id="KW-0472">Membrane</keyword>
<evidence type="ECO:0000256" key="6">
    <source>
        <dbReference type="SAM" id="Phobius"/>
    </source>
</evidence>
<feature type="signal peptide" evidence="7">
    <location>
        <begin position="1"/>
        <end position="18"/>
    </location>
</feature>
<feature type="transmembrane region" description="Helical" evidence="6">
    <location>
        <begin position="142"/>
        <end position="160"/>
    </location>
</feature>
<dbReference type="EMBL" id="JANEYF010001276">
    <property type="protein sequence ID" value="KAJ8965170.1"/>
    <property type="molecule type" value="Genomic_DNA"/>
</dbReference>